<accession>A0ABN0G2J3</accession>
<dbReference type="InterPro" id="IPR023772">
    <property type="entry name" value="DNA-bd_HTH_TetR-type_CS"/>
</dbReference>
<gene>
    <name evidence="7" type="ORF">A33K_17494</name>
</gene>
<evidence type="ECO:0000313" key="8">
    <source>
        <dbReference type="Proteomes" id="UP000004682"/>
    </source>
</evidence>
<dbReference type="Pfam" id="PF00440">
    <property type="entry name" value="TetR_N"/>
    <property type="match status" value="1"/>
</dbReference>
<organism evidence="7 8">
    <name type="scientific">Burkholderia humptydooensis MSMB43</name>
    <dbReference type="NCBI Taxonomy" id="441157"/>
    <lineage>
        <taxon>Bacteria</taxon>
        <taxon>Pseudomonadati</taxon>
        <taxon>Pseudomonadota</taxon>
        <taxon>Betaproteobacteria</taxon>
        <taxon>Burkholderiales</taxon>
        <taxon>Burkholderiaceae</taxon>
        <taxon>Burkholderia</taxon>
        <taxon>pseudomallei group</taxon>
    </lineage>
</organism>
<proteinExistence type="predicted"/>
<name>A0ABN0G2J3_9BURK</name>
<dbReference type="InterPro" id="IPR001647">
    <property type="entry name" value="HTH_TetR"/>
</dbReference>
<keyword evidence="8" id="KW-1185">Reference proteome</keyword>
<dbReference type="SUPFAM" id="SSF46689">
    <property type="entry name" value="Homeodomain-like"/>
    <property type="match status" value="1"/>
</dbReference>
<evidence type="ECO:0000256" key="1">
    <source>
        <dbReference type="ARBA" id="ARBA00022491"/>
    </source>
</evidence>
<dbReference type="SUPFAM" id="SSF48498">
    <property type="entry name" value="Tetracyclin repressor-like, C-terminal domain"/>
    <property type="match status" value="1"/>
</dbReference>
<keyword evidence="2" id="KW-0805">Transcription regulation</keyword>
<feature type="DNA-binding region" description="H-T-H motif" evidence="5">
    <location>
        <begin position="13"/>
        <end position="32"/>
    </location>
</feature>
<dbReference type="InterPro" id="IPR011075">
    <property type="entry name" value="TetR_C"/>
</dbReference>
<dbReference type="PROSITE" id="PS01081">
    <property type="entry name" value="HTH_TETR_1"/>
    <property type="match status" value="1"/>
</dbReference>
<feature type="domain" description="HTH tetR-type" evidence="6">
    <location>
        <begin position="1"/>
        <end position="50"/>
    </location>
</feature>
<keyword evidence="1" id="KW-0678">Repressor</keyword>
<dbReference type="Proteomes" id="UP000004682">
    <property type="component" value="Unassembled WGS sequence"/>
</dbReference>
<protein>
    <submittedName>
        <fullName evidence="7">Transcriptional regulator, TetR family protein</fullName>
    </submittedName>
</protein>
<reference evidence="8" key="1">
    <citation type="journal article" date="2012" name="J. Bacteriol.">
        <title>Revised Genome Sequence of Burkholderia thailandensis MSMB43 with Improved Annotation.</title>
        <authorList>
            <person name="Zhuo Y."/>
            <person name="Liu L."/>
            <person name="Wang Q."/>
            <person name="Liu X."/>
            <person name="Ren B."/>
            <person name="Liu M."/>
            <person name="Ni P."/>
            <person name="Cheng Y.Q."/>
            <person name="Zhang L."/>
        </authorList>
    </citation>
    <scope>NUCLEOTIDE SEQUENCE [LARGE SCALE GENOMIC DNA]</scope>
    <source>
        <strain evidence="8">MSMB43</strain>
    </source>
</reference>
<evidence type="ECO:0000313" key="7">
    <source>
        <dbReference type="EMBL" id="EIP86404.1"/>
    </source>
</evidence>
<dbReference type="InterPro" id="IPR036271">
    <property type="entry name" value="Tet_transcr_reg_TetR-rel_C_sf"/>
</dbReference>
<dbReference type="PROSITE" id="PS50977">
    <property type="entry name" value="HTH_TETR_2"/>
    <property type="match status" value="1"/>
</dbReference>
<dbReference type="PANTHER" id="PTHR47506">
    <property type="entry name" value="TRANSCRIPTIONAL REGULATORY PROTEIN"/>
    <property type="match status" value="1"/>
</dbReference>
<keyword evidence="3 5" id="KW-0238">DNA-binding</keyword>
<dbReference type="InterPro" id="IPR009057">
    <property type="entry name" value="Homeodomain-like_sf"/>
</dbReference>
<keyword evidence="4" id="KW-0804">Transcription</keyword>
<dbReference type="Gene3D" id="1.10.10.60">
    <property type="entry name" value="Homeodomain-like"/>
    <property type="match status" value="1"/>
</dbReference>
<sequence>MLAFWRRGYEGTSMSDLVEVMGIASARIYAAFGSKEALFHEAVTLYEQGDGGFADRALSEETDVRAAIERMLRDAIATYTKRGHPHGCMVVSAATNCAAENEGVVEWLAAHRRARTQSIAERLRLATEQGQLAPGTDIKALADFYATQLHGISVQSRDGVSKERLLASIGPAMMPLAMALRDMA</sequence>
<dbReference type="PANTHER" id="PTHR47506:SF1">
    <property type="entry name" value="HTH-TYPE TRANSCRIPTIONAL REGULATOR YJDC"/>
    <property type="match status" value="1"/>
</dbReference>
<dbReference type="EMBL" id="JH692065">
    <property type="protein sequence ID" value="EIP86404.1"/>
    <property type="molecule type" value="Genomic_DNA"/>
</dbReference>
<evidence type="ECO:0000256" key="4">
    <source>
        <dbReference type="ARBA" id="ARBA00023163"/>
    </source>
</evidence>
<dbReference type="Gene3D" id="1.10.357.10">
    <property type="entry name" value="Tetracycline Repressor, domain 2"/>
    <property type="match status" value="1"/>
</dbReference>
<dbReference type="Pfam" id="PF16925">
    <property type="entry name" value="TetR_C_13"/>
    <property type="match status" value="1"/>
</dbReference>
<evidence type="ECO:0000256" key="5">
    <source>
        <dbReference type="PROSITE-ProRule" id="PRU00335"/>
    </source>
</evidence>
<evidence type="ECO:0000256" key="2">
    <source>
        <dbReference type="ARBA" id="ARBA00023015"/>
    </source>
</evidence>
<evidence type="ECO:0000256" key="3">
    <source>
        <dbReference type="ARBA" id="ARBA00023125"/>
    </source>
</evidence>
<evidence type="ECO:0000259" key="6">
    <source>
        <dbReference type="PROSITE" id="PS50977"/>
    </source>
</evidence>